<reference evidence="2" key="1">
    <citation type="submission" date="2022-08" db="EMBL/GenBank/DDBJ databases">
        <authorList>
            <consortium name="DOE Joint Genome Institute"/>
            <person name="Min B."/>
            <person name="Riley R."/>
            <person name="Sierra-Patev S."/>
            <person name="Naranjo-Ortiz M."/>
            <person name="Looney B."/>
            <person name="Konkel Z."/>
            <person name="Slot J.C."/>
            <person name="Sakamoto Y."/>
            <person name="Steenwyk J.L."/>
            <person name="Rokas A."/>
            <person name="Carro J."/>
            <person name="Camarero S."/>
            <person name="Ferreira P."/>
            <person name="Molpeceres G."/>
            <person name="Ruiz-Duenas F.J."/>
            <person name="Serrano A."/>
            <person name="Henrissat B."/>
            <person name="Drula E."/>
            <person name="Hughes K.W."/>
            <person name="Mata J.L."/>
            <person name="Ishikawa N.K."/>
            <person name="Vargas-Isla R."/>
            <person name="Ushijima S."/>
            <person name="Smith C.A."/>
            <person name="Ahrendt S."/>
            <person name="Andreopoulos W."/>
            <person name="He G."/>
            <person name="Labutti K."/>
            <person name="Lipzen A."/>
            <person name="Ng V."/>
            <person name="Sandor L."/>
            <person name="Barry K."/>
            <person name="Martinez A.T."/>
            <person name="Xiao Y."/>
            <person name="Gibbons J.G."/>
            <person name="Terashima K."/>
            <person name="Hibbett D.S."/>
            <person name="Grigoriev I.V."/>
        </authorList>
    </citation>
    <scope>NUCLEOTIDE SEQUENCE</scope>
    <source>
        <strain evidence="2">TFB9207</strain>
    </source>
</reference>
<protein>
    <submittedName>
        <fullName evidence="2">Uncharacterized protein</fullName>
    </submittedName>
</protein>
<evidence type="ECO:0000256" key="1">
    <source>
        <dbReference type="SAM" id="MobiDB-lite"/>
    </source>
</evidence>
<feature type="region of interest" description="Disordered" evidence="1">
    <location>
        <begin position="187"/>
        <end position="219"/>
    </location>
</feature>
<dbReference type="AlphaFoldDB" id="A0AA38NZL7"/>
<dbReference type="Proteomes" id="UP001163846">
    <property type="component" value="Unassembled WGS sequence"/>
</dbReference>
<sequence>MDAAKKTQLTQCQPFSSSTAFSLQFLSPIPSAGQIGFYFVPRTKSSRAHPDRHILPMLTQSSLLRNLPLLLILGAFVLTSAAPVGSAVSSDSDNDVESKLTLPMAGLSLRKEVPGQWQPIVTFPREKNKKQKTPYLNPREPKAQQVKNAIQKFVKIIFPALKTIHQLQDDPSVSSIRVKKWENNPYPIETVISTPEATGKDESKDESSQSTGQLEGQSEPKKDVFLYKQTFGLTLPAVGQGSGKKQKYTRASVSWRSDGNRVSGKISKLGSAYVEVQDNEIVGPPSLLEKMKRQASGIA</sequence>
<comment type="caution">
    <text evidence="2">The sequence shown here is derived from an EMBL/GenBank/DDBJ whole genome shotgun (WGS) entry which is preliminary data.</text>
</comment>
<evidence type="ECO:0000313" key="2">
    <source>
        <dbReference type="EMBL" id="KAJ3833583.1"/>
    </source>
</evidence>
<evidence type="ECO:0000313" key="3">
    <source>
        <dbReference type="Proteomes" id="UP001163846"/>
    </source>
</evidence>
<gene>
    <name evidence="2" type="ORF">F5878DRAFT_632522</name>
</gene>
<organism evidence="2 3">
    <name type="scientific">Lentinula raphanica</name>
    <dbReference type="NCBI Taxonomy" id="153919"/>
    <lineage>
        <taxon>Eukaryota</taxon>
        <taxon>Fungi</taxon>
        <taxon>Dikarya</taxon>
        <taxon>Basidiomycota</taxon>
        <taxon>Agaricomycotina</taxon>
        <taxon>Agaricomycetes</taxon>
        <taxon>Agaricomycetidae</taxon>
        <taxon>Agaricales</taxon>
        <taxon>Marasmiineae</taxon>
        <taxon>Omphalotaceae</taxon>
        <taxon>Lentinula</taxon>
    </lineage>
</organism>
<accession>A0AA38NZL7</accession>
<proteinExistence type="predicted"/>
<name>A0AA38NZL7_9AGAR</name>
<keyword evidence="3" id="KW-1185">Reference proteome</keyword>
<feature type="compositionally biased region" description="Basic and acidic residues" evidence="1">
    <location>
        <begin position="198"/>
        <end position="207"/>
    </location>
</feature>
<dbReference type="EMBL" id="MU806668">
    <property type="protein sequence ID" value="KAJ3833583.1"/>
    <property type="molecule type" value="Genomic_DNA"/>
</dbReference>